<dbReference type="AlphaFoldDB" id="A0A6C0KCZ0"/>
<protein>
    <submittedName>
        <fullName evidence="2">Uncharacterized protein</fullName>
    </submittedName>
</protein>
<feature type="compositionally biased region" description="Acidic residues" evidence="1">
    <location>
        <begin position="71"/>
        <end position="92"/>
    </location>
</feature>
<feature type="region of interest" description="Disordered" evidence="1">
    <location>
        <begin position="55"/>
        <end position="92"/>
    </location>
</feature>
<feature type="region of interest" description="Disordered" evidence="1">
    <location>
        <begin position="1"/>
        <end position="42"/>
    </location>
</feature>
<organism evidence="2">
    <name type="scientific">viral metagenome</name>
    <dbReference type="NCBI Taxonomy" id="1070528"/>
    <lineage>
        <taxon>unclassified sequences</taxon>
        <taxon>metagenomes</taxon>
        <taxon>organismal metagenomes</taxon>
    </lineage>
</organism>
<proteinExistence type="predicted"/>
<reference evidence="2" key="1">
    <citation type="journal article" date="2020" name="Nature">
        <title>Giant virus diversity and host interactions through global metagenomics.</title>
        <authorList>
            <person name="Schulz F."/>
            <person name="Roux S."/>
            <person name="Paez-Espino D."/>
            <person name="Jungbluth S."/>
            <person name="Walsh D.A."/>
            <person name="Denef V.J."/>
            <person name="McMahon K.D."/>
            <person name="Konstantinidis K.T."/>
            <person name="Eloe-Fadrosh E.A."/>
            <person name="Kyrpides N.C."/>
            <person name="Woyke T."/>
        </authorList>
    </citation>
    <scope>NUCLEOTIDE SEQUENCE</scope>
    <source>
        <strain evidence="2">GVMAG-S-3300010158-109</strain>
    </source>
</reference>
<name>A0A6C0KCZ0_9ZZZZ</name>
<dbReference type="EMBL" id="MN740869">
    <property type="protein sequence ID" value="QHU15882.1"/>
    <property type="molecule type" value="Genomic_DNA"/>
</dbReference>
<evidence type="ECO:0000256" key="1">
    <source>
        <dbReference type="SAM" id="MobiDB-lite"/>
    </source>
</evidence>
<sequence>MENQEHPETSENSVKPQTPPTSVEEDDYSDMPELVSDNEDTRKYAEICESINYIKDSFPSPIHNDNNNDTSDSEDETVECDENKDDDNEDECDEIEPVFVLSDEKSPIRYSDQFQTLSLFRDTLVKKETSKFVGSGKIYVSHNSDDITDTTSLSYMDRNLLWNTERLLKTFTIHRINKI</sequence>
<evidence type="ECO:0000313" key="2">
    <source>
        <dbReference type="EMBL" id="QHU15882.1"/>
    </source>
</evidence>
<accession>A0A6C0KCZ0</accession>